<dbReference type="STRING" id="10195.A0A3M7PUD5"/>
<dbReference type="InterPro" id="IPR038077">
    <property type="entry name" value="Troponin_sf"/>
</dbReference>
<dbReference type="InterPro" id="IPR001978">
    <property type="entry name" value="Troponin"/>
</dbReference>
<organism evidence="3 4">
    <name type="scientific">Brachionus plicatilis</name>
    <name type="common">Marine rotifer</name>
    <name type="synonym">Brachionus muelleri</name>
    <dbReference type="NCBI Taxonomy" id="10195"/>
    <lineage>
        <taxon>Eukaryota</taxon>
        <taxon>Metazoa</taxon>
        <taxon>Spiralia</taxon>
        <taxon>Gnathifera</taxon>
        <taxon>Rotifera</taxon>
        <taxon>Eurotatoria</taxon>
        <taxon>Monogononta</taxon>
        <taxon>Pseudotrocha</taxon>
        <taxon>Ploima</taxon>
        <taxon>Brachionidae</taxon>
        <taxon>Brachionus</taxon>
    </lineage>
</organism>
<evidence type="ECO:0000313" key="4">
    <source>
        <dbReference type="Proteomes" id="UP000276133"/>
    </source>
</evidence>
<keyword evidence="4" id="KW-1185">Reference proteome</keyword>
<dbReference type="EMBL" id="REGN01008759">
    <property type="protein sequence ID" value="RNA02772.1"/>
    <property type="molecule type" value="Genomic_DNA"/>
</dbReference>
<dbReference type="PANTHER" id="PTHR13738:SF1">
    <property type="entry name" value="TROPONIN I"/>
    <property type="match status" value="1"/>
</dbReference>
<proteinExistence type="inferred from homology"/>
<dbReference type="Gene3D" id="1.20.5.350">
    <property type="match status" value="1"/>
</dbReference>
<reference evidence="3 4" key="1">
    <citation type="journal article" date="2018" name="Sci. Rep.">
        <title>Genomic signatures of local adaptation to the degree of environmental predictability in rotifers.</title>
        <authorList>
            <person name="Franch-Gras L."/>
            <person name="Hahn C."/>
            <person name="Garcia-Roger E.M."/>
            <person name="Carmona M.J."/>
            <person name="Serra M."/>
            <person name="Gomez A."/>
        </authorList>
    </citation>
    <scope>NUCLEOTIDE SEQUENCE [LARGE SCALE GENOMIC DNA]</scope>
    <source>
        <strain evidence="3">HYR1</strain>
    </source>
</reference>
<feature type="compositionally biased region" description="Basic and acidic residues" evidence="2">
    <location>
        <begin position="1"/>
        <end position="32"/>
    </location>
</feature>
<sequence>MVEDKPLTEEEKKLRKKAERERKRQEARDNAEKKKRFGLTPEKKRKLKLLIMKKATEDLKNEAEKKAQAKKSYLDQKVSALQEMSNLNEAQLVSICRDLHKQIADQEEAKYDLEMKIIKQDYEINELTIKVNDIKGKFIKPTLKKVNKTQSKFAKLEKLENATAGFRANLKSTGKDKFALESKEEEEKINFRDQLKSAKEKEDREE</sequence>
<dbReference type="SUPFAM" id="SSF90250">
    <property type="entry name" value="Troponin coil-coiled subunits"/>
    <property type="match status" value="1"/>
</dbReference>
<dbReference type="GO" id="GO:0005861">
    <property type="term" value="C:troponin complex"/>
    <property type="evidence" value="ECO:0007669"/>
    <property type="project" value="InterPro"/>
</dbReference>
<dbReference type="AlphaFoldDB" id="A0A3M7PUD5"/>
<gene>
    <name evidence="3" type="ORF">BpHYR1_047911</name>
</gene>
<feature type="region of interest" description="Disordered" evidence="2">
    <location>
        <begin position="1"/>
        <end position="41"/>
    </location>
</feature>
<comment type="caution">
    <text evidence="3">The sequence shown here is derived from an EMBL/GenBank/DDBJ whole genome shotgun (WGS) entry which is preliminary data.</text>
</comment>
<accession>A0A3M7PUD5</accession>
<evidence type="ECO:0000256" key="2">
    <source>
        <dbReference type="SAM" id="MobiDB-lite"/>
    </source>
</evidence>
<dbReference type="OrthoDB" id="371899at2759"/>
<comment type="similarity">
    <text evidence="1">Belongs to the troponin I family.</text>
</comment>
<dbReference type="Proteomes" id="UP000276133">
    <property type="component" value="Unassembled WGS sequence"/>
</dbReference>
<dbReference type="GO" id="GO:0006936">
    <property type="term" value="P:muscle contraction"/>
    <property type="evidence" value="ECO:0007669"/>
    <property type="project" value="TreeGrafter"/>
</dbReference>
<evidence type="ECO:0000313" key="3">
    <source>
        <dbReference type="EMBL" id="RNA02772.1"/>
    </source>
</evidence>
<protein>
    <submittedName>
        <fullName evidence="3">Troponin i</fullName>
    </submittedName>
</protein>
<dbReference type="Pfam" id="PF00992">
    <property type="entry name" value="Troponin"/>
    <property type="match status" value="1"/>
</dbReference>
<dbReference type="InterPro" id="IPR050875">
    <property type="entry name" value="Troponin_I"/>
</dbReference>
<name>A0A3M7PUD5_BRAPC</name>
<evidence type="ECO:0000256" key="1">
    <source>
        <dbReference type="ARBA" id="ARBA00009930"/>
    </source>
</evidence>
<dbReference type="PANTHER" id="PTHR13738">
    <property type="entry name" value="TROPONIN I"/>
    <property type="match status" value="1"/>
</dbReference>